<dbReference type="Pfam" id="PF04102">
    <property type="entry name" value="SlyX"/>
    <property type="match status" value="1"/>
</dbReference>
<dbReference type="InterPro" id="IPR007236">
    <property type="entry name" value="SlyX"/>
</dbReference>
<reference evidence="1" key="2">
    <citation type="submission" date="2021-04" db="EMBL/GenBank/DDBJ databases">
        <authorList>
            <person name="Gilroy R."/>
        </authorList>
    </citation>
    <scope>NUCLEOTIDE SEQUENCE</scope>
    <source>
        <strain evidence="1">Gambia15-2214</strain>
    </source>
</reference>
<protein>
    <submittedName>
        <fullName evidence="1">SlyX family protein</fullName>
    </submittedName>
</protein>
<evidence type="ECO:0000313" key="2">
    <source>
        <dbReference type="Proteomes" id="UP000823914"/>
    </source>
</evidence>
<comment type="caution">
    <text evidence="1">The sequence shown here is derived from an EMBL/GenBank/DDBJ whole genome shotgun (WGS) entry which is preliminary data.</text>
</comment>
<organism evidence="1 2">
    <name type="scientific">Candidatus Treponema excrementipullorum</name>
    <dbReference type="NCBI Taxonomy" id="2838768"/>
    <lineage>
        <taxon>Bacteria</taxon>
        <taxon>Pseudomonadati</taxon>
        <taxon>Spirochaetota</taxon>
        <taxon>Spirochaetia</taxon>
        <taxon>Spirochaetales</taxon>
        <taxon>Treponemataceae</taxon>
        <taxon>Treponema</taxon>
    </lineage>
</organism>
<proteinExistence type="predicted"/>
<reference evidence="1" key="1">
    <citation type="journal article" date="2021" name="PeerJ">
        <title>Extensive microbial diversity within the chicken gut microbiome revealed by metagenomics and culture.</title>
        <authorList>
            <person name="Gilroy R."/>
            <person name="Ravi A."/>
            <person name="Getino M."/>
            <person name="Pursley I."/>
            <person name="Horton D.L."/>
            <person name="Alikhan N.F."/>
            <person name="Baker D."/>
            <person name="Gharbi K."/>
            <person name="Hall N."/>
            <person name="Watson M."/>
            <person name="Adriaenssens E.M."/>
            <person name="Foster-Nyarko E."/>
            <person name="Jarju S."/>
            <person name="Secka A."/>
            <person name="Antonio M."/>
            <person name="Oren A."/>
            <person name="Chaudhuri R.R."/>
            <person name="La Ragione R."/>
            <person name="Hildebrand F."/>
            <person name="Pallen M.J."/>
        </authorList>
    </citation>
    <scope>NUCLEOTIDE SEQUENCE</scope>
    <source>
        <strain evidence="1">Gambia15-2214</strain>
    </source>
</reference>
<sequence length="72" mass="8223">MSERSDSSNALEHVEIKLSYLENFVLELQSVVLEQGKIIDKLVGENKRMKEKVAEMANLLEGDIPNVRPPHY</sequence>
<name>A0A9E2L1R9_9SPIR</name>
<gene>
    <name evidence="1" type="ORF">IAA16_00800</name>
</gene>
<accession>A0A9E2L1R9</accession>
<dbReference type="AlphaFoldDB" id="A0A9E2L1R9"/>
<dbReference type="Proteomes" id="UP000823914">
    <property type="component" value="Unassembled WGS sequence"/>
</dbReference>
<evidence type="ECO:0000313" key="1">
    <source>
        <dbReference type="EMBL" id="MBU3849086.1"/>
    </source>
</evidence>
<dbReference type="EMBL" id="JAHLFV010000016">
    <property type="protein sequence ID" value="MBU3849086.1"/>
    <property type="molecule type" value="Genomic_DNA"/>
</dbReference>